<feature type="compositionally biased region" description="Low complexity" evidence="1">
    <location>
        <begin position="101"/>
        <end position="115"/>
    </location>
</feature>
<dbReference type="Proteomes" id="UP000059188">
    <property type="component" value="Unassembled WGS sequence"/>
</dbReference>
<organism evidence="2 3">
    <name type="scientific">Thanatephorus cucumeris (strain AG1-IB / isolate 7/3/14)</name>
    <name type="common">Lettuce bottom rot fungus</name>
    <name type="synonym">Rhizoctonia solani</name>
    <dbReference type="NCBI Taxonomy" id="1108050"/>
    <lineage>
        <taxon>Eukaryota</taxon>
        <taxon>Fungi</taxon>
        <taxon>Dikarya</taxon>
        <taxon>Basidiomycota</taxon>
        <taxon>Agaricomycotina</taxon>
        <taxon>Agaricomycetes</taxon>
        <taxon>Cantharellales</taxon>
        <taxon>Ceratobasidiaceae</taxon>
        <taxon>Rhizoctonia</taxon>
        <taxon>Rhizoctonia solani AG-1</taxon>
    </lineage>
</organism>
<evidence type="ECO:0000313" key="2">
    <source>
        <dbReference type="EMBL" id="CEL52908.1"/>
    </source>
</evidence>
<feature type="region of interest" description="Disordered" evidence="1">
    <location>
        <begin position="1"/>
        <end position="26"/>
    </location>
</feature>
<dbReference type="AlphaFoldDB" id="A0A0B7F9L3"/>
<keyword evidence="3" id="KW-1185">Reference proteome</keyword>
<proteinExistence type="predicted"/>
<reference evidence="2 3" key="1">
    <citation type="submission" date="2014-11" db="EMBL/GenBank/DDBJ databases">
        <authorList>
            <person name="Wibberg Daniel"/>
        </authorList>
    </citation>
    <scope>NUCLEOTIDE SEQUENCE [LARGE SCALE GENOMIC DNA]</scope>
    <source>
        <strain evidence="2">Rhizoctonia solani AG1-IB 7/3/14</strain>
    </source>
</reference>
<evidence type="ECO:0000256" key="1">
    <source>
        <dbReference type="SAM" id="MobiDB-lite"/>
    </source>
</evidence>
<feature type="compositionally biased region" description="Polar residues" evidence="1">
    <location>
        <begin position="54"/>
        <end position="74"/>
    </location>
</feature>
<feature type="region of interest" description="Disordered" evidence="1">
    <location>
        <begin position="38"/>
        <end position="74"/>
    </location>
</feature>
<name>A0A0B7F9L3_THACB</name>
<evidence type="ECO:0000313" key="3">
    <source>
        <dbReference type="Proteomes" id="UP000059188"/>
    </source>
</evidence>
<dbReference type="EMBL" id="LN679110">
    <property type="protein sequence ID" value="CEL52908.1"/>
    <property type="molecule type" value="Genomic_DNA"/>
</dbReference>
<protein>
    <submittedName>
        <fullName evidence="2">Uncharacterized protein</fullName>
    </submittedName>
</protein>
<accession>A0A0B7F9L3</accession>
<gene>
    <name evidence="2" type="ORF">RSOLAG1IB_05976</name>
</gene>
<sequence length="160" mass="16975">MMHGPPPRDVQPHPESDVSASTTPDAALSYEQLFQQFINTPQDDTSQHEFPASSEINPSDSGLPQSHRSASCMKQSAPVGIAVLPSLDGDVHQPGTQAVASSSSSLLPCYSSDPSSGKDLIEAVSATQVNPPAINSSTQVQDGEQRPLVEYQTKIRESTC</sequence>
<feature type="region of interest" description="Disordered" evidence="1">
    <location>
        <begin position="92"/>
        <end position="117"/>
    </location>
</feature>